<evidence type="ECO:0000256" key="1">
    <source>
        <dbReference type="SAM" id="Coils"/>
    </source>
</evidence>
<accession>A0A3B0XSB4</accession>
<organism evidence="2">
    <name type="scientific">hydrothermal vent metagenome</name>
    <dbReference type="NCBI Taxonomy" id="652676"/>
    <lineage>
        <taxon>unclassified sequences</taxon>
        <taxon>metagenomes</taxon>
        <taxon>ecological metagenomes</taxon>
    </lineage>
</organism>
<proteinExistence type="predicted"/>
<protein>
    <submittedName>
        <fullName evidence="2">Uncharacterized protein</fullName>
    </submittedName>
</protein>
<gene>
    <name evidence="2" type="ORF">MNBD_GAMMA12-1291</name>
</gene>
<dbReference type="EMBL" id="UOFL01000010">
    <property type="protein sequence ID" value="VAW71148.1"/>
    <property type="molecule type" value="Genomic_DNA"/>
</dbReference>
<reference evidence="2" key="1">
    <citation type="submission" date="2018-06" db="EMBL/GenBank/DDBJ databases">
        <authorList>
            <person name="Zhirakovskaya E."/>
        </authorList>
    </citation>
    <scope>NUCLEOTIDE SEQUENCE</scope>
</reference>
<keyword evidence="1" id="KW-0175">Coiled coil</keyword>
<name>A0A3B0XSB4_9ZZZZ</name>
<dbReference type="AlphaFoldDB" id="A0A3B0XSB4"/>
<evidence type="ECO:0000313" key="2">
    <source>
        <dbReference type="EMBL" id="VAW71148.1"/>
    </source>
</evidence>
<sequence>MSEFLDLNQLPPGQRKVANAAWKVLLENSERPTSGNIVKYGYIPDTTGKQTIVDGIEGFWNALSQSMNTWMHIPQIPMELENAIVSIYKDLNLQADSRFTEKQTQFEKVITDLRVDNEDSRQEGVSLKKDLTMANNTIKNHILNDQDNSKIMLRQTDEIKEIRLERNDVERSFSNLQAEVAALEKRIKDNKKDHANTLKEEAKRYEHNDSMHLNQNDKLNIEMNRINKKLDREAKEHRLTITAATDKFDQLTENYNNLLSNERETNASLQQIEKELARRKNEEQQLKKDNKSLETQIKLLEGNAHSSNITVAEQAELIKQLHIGNQSQQATNETLMKQLTSLTSVMDKMASQTEKLKKKKDK</sequence>
<feature type="coiled-coil region" evidence="1">
    <location>
        <begin position="152"/>
        <end position="303"/>
    </location>
</feature>